<protein>
    <submittedName>
        <fullName evidence="2">Uncharacterized protein</fullName>
    </submittedName>
</protein>
<feature type="transmembrane region" description="Helical" evidence="1">
    <location>
        <begin position="12"/>
        <end position="35"/>
    </location>
</feature>
<dbReference type="EMBL" id="CP001283">
    <property type="protein sequence ID" value="ACK90643.1"/>
    <property type="molecule type" value="Genomic_DNA"/>
</dbReference>
<keyword evidence="1" id="KW-0472">Membrane</keyword>
<proteinExistence type="predicted"/>
<gene>
    <name evidence="2" type="ordered locus">BCAH820_0248</name>
</gene>
<dbReference type="Proteomes" id="UP000001363">
    <property type="component" value="Chromosome"/>
</dbReference>
<sequence>MFFILPSFVFCYKISIILIRLIEIRLMLLILLLHLPILRNHLLLLVILALSFCILLSFSFLQNFYYTNTLDRNTINAVNTTAPLADPTKSPFVTCNTCSFILCILLFNKLSICNF</sequence>
<dbReference type="AlphaFoldDB" id="B7JLD2"/>
<reference evidence="2 3" key="1">
    <citation type="submission" date="2008-10" db="EMBL/GenBank/DDBJ databases">
        <title>Genome sequence of Bacillus cereus AH820.</title>
        <authorList>
            <person name="Dodson R.J."/>
            <person name="Durkin A.S."/>
            <person name="Rosovitz M.J."/>
            <person name="Rasko D.A."/>
            <person name="Hoffmaster A."/>
            <person name="Ravel J."/>
            <person name="Sutton G."/>
        </authorList>
    </citation>
    <scope>NUCLEOTIDE SEQUENCE [LARGE SCALE GENOMIC DNA]</scope>
    <source>
        <strain evidence="2 3">AH820</strain>
    </source>
</reference>
<keyword evidence="1" id="KW-0812">Transmembrane</keyword>
<name>B7JLD2_BACC0</name>
<dbReference type="KEGG" id="bcu:BCAH820_0248"/>
<accession>B7JLD2</accession>
<evidence type="ECO:0000313" key="3">
    <source>
        <dbReference type="Proteomes" id="UP000001363"/>
    </source>
</evidence>
<evidence type="ECO:0000313" key="2">
    <source>
        <dbReference type="EMBL" id="ACK90643.1"/>
    </source>
</evidence>
<feature type="transmembrane region" description="Helical" evidence="1">
    <location>
        <begin position="42"/>
        <end position="61"/>
    </location>
</feature>
<dbReference type="HOGENOM" id="CLU_2367063_0_0_9"/>
<organism evidence="2 3">
    <name type="scientific">Bacillus cereus (strain AH820)</name>
    <dbReference type="NCBI Taxonomy" id="405535"/>
    <lineage>
        <taxon>Bacteria</taxon>
        <taxon>Bacillati</taxon>
        <taxon>Bacillota</taxon>
        <taxon>Bacilli</taxon>
        <taxon>Bacillales</taxon>
        <taxon>Bacillaceae</taxon>
        <taxon>Bacillus</taxon>
        <taxon>Bacillus cereus group</taxon>
    </lineage>
</organism>
<evidence type="ECO:0000256" key="1">
    <source>
        <dbReference type="SAM" id="Phobius"/>
    </source>
</evidence>
<keyword evidence="1" id="KW-1133">Transmembrane helix</keyword>